<dbReference type="EMBL" id="JBICYV010000019">
    <property type="protein sequence ID" value="MFG3015406.1"/>
    <property type="molecule type" value="Genomic_DNA"/>
</dbReference>
<name>A0ABW7BDY1_9ACTN</name>
<dbReference type="Proteomes" id="UP001604267">
    <property type="component" value="Unassembled WGS sequence"/>
</dbReference>
<comment type="caution">
    <text evidence="3">The sequence shown here is derived from an EMBL/GenBank/DDBJ whole genome shotgun (WGS) entry which is preliminary data.</text>
</comment>
<keyword evidence="4" id="KW-1185">Reference proteome</keyword>
<sequence>MFRGTTARTLLALLGMALLAFQLFTSTGTFASAHTHGQARAKAATGTIPSEQLVRDGAEHVRPSGRPGDPMGVPHMRDRHRRPSSGCCQEHPLIPGRAVATDPSEASDARRPHTPRASRSHTPAALQVFRC</sequence>
<keyword evidence="2" id="KW-0732">Signal</keyword>
<evidence type="ECO:0008006" key="5">
    <source>
        <dbReference type="Google" id="ProtNLM"/>
    </source>
</evidence>
<feature type="signal peptide" evidence="2">
    <location>
        <begin position="1"/>
        <end position="31"/>
    </location>
</feature>
<dbReference type="RefSeq" id="WP_388315611.1">
    <property type="nucleotide sequence ID" value="NZ_JBIBCC010000002.1"/>
</dbReference>
<organism evidence="3 4">
    <name type="scientific">Streptomyces cinerochromogenes</name>
    <dbReference type="NCBI Taxonomy" id="66422"/>
    <lineage>
        <taxon>Bacteria</taxon>
        <taxon>Bacillati</taxon>
        <taxon>Actinomycetota</taxon>
        <taxon>Actinomycetes</taxon>
        <taxon>Kitasatosporales</taxon>
        <taxon>Streptomycetaceae</taxon>
        <taxon>Streptomyces</taxon>
    </lineage>
</organism>
<evidence type="ECO:0000256" key="2">
    <source>
        <dbReference type="SAM" id="SignalP"/>
    </source>
</evidence>
<accession>A0ABW7BDY1</accession>
<evidence type="ECO:0000313" key="4">
    <source>
        <dbReference type="Proteomes" id="UP001604267"/>
    </source>
</evidence>
<protein>
    <recommendedName>
        <fullName evidence="5">Secreted protein</fullName>
    </recommendedName>
</protein>
<evidence type="ECO:0000256" key="1">
    <source>
        <dbReference type="SAM" id="MobiDB-lite"/>
    </source>
</evidence>
<evidence type="ECO:0000313" key="3">
    <source>
        <dbReference type="EMBL" id="MFG3015406.1"/>
    </source>
</evidence>
<proteinExistence type="predicted"/>
<gene>
    <name evidence="3" type="ORF">ACGFZB_34210</name>
</gene>
<reference evidence="3 4" key="1">
    <citation type="submission" date="2024-10" db="EMBL/GenBank/DDBJ databases">
        <title>The Natural Products Discovery Center: Release of the First 8490 Sequenced Strains for Exploring Actinobacteria Biosynthetic Diversity.</title>
        <authorList>
            <person name="Kalkreuter E."/>
            <person name="Kautsar S.A."/>
            <person name="Yang D."/>
            <person name="Bader C.D."/>
            <person name="Teijaro C.N."/>
            <person name="Fluegel L."/>
            <person name="Davis C.M."/>
            <person name="Simpson J.R."/>
            <person name="Lauterbach L."/>
            <person name="Steele A.D."/>
            <person name="Gui C."/>
            <person name="Meng S."/>
            <person name="Li G."/>
            <person name="Viehrig K."/>
            <person name="Ye F."/>
            <person name="Su P."/>
            <person name="Kiefer A.F."/>
            <person name="Nichols A."/>
            <person name="Cepeda A.J."/>
            <person name="Yan W."/>
            <person name="Fan B."/>
            <person name="Jiang Y."/>
            <person name="Adhikari A."/>
            <person name="Zheng C.-J."/>
            <person name="Schuster L."/>
            <person name="Cowan T.M."/>
            <person name="Smanski M.J."/>
            <person name="Chevrette M.G."/>
            <person name="De Carvalho L.P.S."/>
            <person name="Shen B."/>
        </authorList>
    </citation>
    <scope>NUCLEOTIDE SEQUENCE [LARGE SCALE GENOMIC DNA]</scope>
    <source>
        <strain evidence="3 4">NPDC048320</strain>
    </source>
</reference>
<feature type="region of interest" description="Disordered" evidence="1">
    <location>
        <begin position="55"/>
        <end position="124"/>
    </location>
</feature>
<feature type="chain" id="PRO_5047384859" description="Secreted protein" evidence="2">
    <location>
        <begin position="32"/>
        <end position="131"/>
    </location>
</feature>